<accession>A0A4Q7USB3</accession>
<feature type="domain" description="ABC transmembrane type-1" evidence="9">
    <location>
        <begin position="67"/>
        <end position="279"/>
    </location>
</feature>
<evidence type="ECO:0000256" key="6">
    <source>
        <dbReference type="ARBA" id="ARBA00022989"/>
    </source>
</evidence>
<dbReference type="GO" id="GO:0055085">
    <property type="term" value="P:transmembrane transport"/>
    <property type="evidence" value="ECO:0007669"/>
    <property type="project" value="InterPro"/>
</dbReference>
<name>A0A4Q7USB3_PSEST</name>
<keyword evidence="4" id="KW-1003">Cell membrane</keyword>
<comment type="subcellular location">
    <subcellularLocation>
        <location evidence="1 8">Cell membrane</location>
        <topology evidence="1 8">Multi-pass membrane protein</topology>
    </subcellularLocation>
</comment>
<feature type="transmembrane region" description="Helical" evidence="8">
    <location>
        <begin position="73"/>
        <end position="95"/>
    </location>
</feature>
<dbReference type="RefSeq" id="WP_207223419.1">
    <property type="nucleotide sequence ID" value="NZ_SHKL01000001.1"/>
</dbReference>
<evidence type="ECO:0000256" key="3">
    <source>
        <dbReference type="ARBA" id="ARBA00022448"/>
    </source>
</evidence>
<dbReference type="EMBL" id="SHKL01000001">
    <property type="protein sequence ID" value="RZT83854.1"/>
    <property type="molecule type" value="Genomic_DNA"/>
</dbReference>
<evidence type="ECO:0000313" key="11">
    <source>
        <dbReference type="Proteomes" id="UP000291591"/>
    </source>
</evidence>
<dbReference type="InterPro" id="IPR035906">
    <property type="entry name" value="MetI-like_sf"/>
</dbReference>
<comment type="caution">
    <text evidence="10">The sequence shown here is derived from an EMBL/GenBank/DDBJ whole genome shotgun (WGS) entry which is preliminary data.</text>
</comment>
<evidence type="ECO:0000256" key="8">
    <source>
        <dbReference type="RuleBase" id="RU363032"/>
    </source>
</evidence>
<dbReference type="CDD" id="cd06261">
    <property type="entry name" value="TM_PBP2"/>
    <property type="match status" value="1"/>
</dbReference>
<keyword evidence="5 8" id="KW-0812">Transmembrane</keyword>
<feature type="transmembrane region" description="Helical" evidence="8">
    <location>
        <begin position="102"/>
        <end position="125"/>
    </location>
</feature>
<evidence type="ECO:0000256" key="5">
    <source>
        <dbReference type="ARBA" id="ARBA00022692"/>
    </source>
</evidence>
<dbReference type="Gene3D" id="1.10.3720.10">
    <property type="entry name" value="MetI-like"/>
    <property type="match status" value="1"/>
</dbReference>
<dbReference type="Proteomes" id="UP000291591">
    <property type="component" value="Unassembled WGS sequence"/>
</dbReference>
<keyword evidence="7 8" id="KW-0472">Membrane</keyword>
<dbReference type="InterPro" id="IPR000515">
    <property type="entry name" value="MetI-like"/>
</dbReference>
<dbReference type="GO" id="GO:0005886">
    <property type="term" value="C:plasma membrane"/>
    <property type="evidence" value="ECO:0007669"/>
    <property type="project" value="UniProtKB-SubCell"/>
</dbReference>
<evidence type="ECO:0000313" key="10">
    <source>
        <dbReference type="EMBL" id="RZT83854.1"/>
    </source>
</evidence>
<dbReference type="PANTHER" id="PTHR42929:SF1">
    <property type="entry name" value="INNER MEMBRANE ABC TRANSPORTER PERMEASE PROTEIN YDCU-RELATED"/>
    <property type="match status" value="1"/>
</dbReference>
<keyword evidence="6 8" id="KW-1133">Transmembrane helix</keyword>
<sequence length="288" mass="29717">MITRIPRGLRIALLLTPALAVVVLLFGGGLLQALAQSLGHRPFLPPAPLGFDAYRELAADPAVRASVGLTVRVGLVSTAGAAVLGTAAALLVASLGRTRRGFAALLQVTLPVPHIVAALAVTLLLSQSGTVSRLAHAAGLIAEPAGFPALTQDAFGWGIVASYLWKEAPFVAVVVLAALSGRVAALTDAARVLGANRWQRVRHVVLPAVAPAVGAASVLVFAFTVGSYEVPFLLGRPFPATLPVLAYEQFRDPDLAARPLAMALALVTALLTGACVAAYVALTRRLSR</sequence>
<comment type="similarity">
    <text evidence="2">Belongs to the binding-protein-dependent transport system permease family. CysTW subfamily.</text>
</comment>
<proteinExistence type="inferred from homology"/>
<evidence type="ECO:0000259" key="9">
    <source>
        <dbReference type="PROSITE" id="PS50928"/>
    </source>
</evidence>
<dbReference type="AlphaFoldDB" id="A0A4Q7USB3"/>
<feature type="transmembrane region" description="Helical" evidence="8">
    <location>
        <begin position="205"/>
        <end position="228"/>
    </location>
</feature>
<dbReference type="SUPFAM" id="SSF161098">
    <property type="entry name" value="MetI-like"/>
    <property type="match status" value="1"/>
</dbReference>
<gene>
    <name evidence="10" type="ORF">EV383_0673</name>
</gene>
<feature type="transmembrane region" description="Helical" evidence="8">
    <location>
        <begin position="260"/>
        <end position="282"/>
    </location>
</feature>
<reference evidence="10 11" key="1">
    <citation type="submission" date="2019-02" db="EMBL/GenBank/DDBJ databases">
        <title>Sequencing the genomes of 1000 actinobacteria strains.</title>
        <authorList>
            <person name="Klenk H.-P."/>
        </authorList>
    </citation>
    <scope>NUCLEOTIDE SEQUENCE [LARGE SCALE GENOMIC DNA]</scope>
    <source>
        <strain evidence="10 11">DSM 45779</strain>
    </source>
</reference>
<evidence type="ECO:0000256" key="7">
    <source>
        <dbReference type="ARBA" id="ARBA00023136"/>
    </source>
</evidence>
<feature type="transmembrane region" description="Helical" evidence="8">
    <location>
        <begin position="170"/>
        <end position="193"/>
    </location>
</feature>
<evidence type="ECO:0000256" key="2">
    <source>
        <dbReference type="ARBA" id="ARBA00007069"/>
    </source>
</evidence>
<keyword evidence="11" id="KW-1185">Reference proteome</keyword>
<dbReference type="PROSITE" id="PS50928">
    <property type="entry name" value="ABC_TM1"/>
    <property type="match status" value="1"/>
</dbReference>
<protein>
    <submittedName>
        <fullName evidence="10">Putative spermidine/putrescine transport system permease protein</fullName>
    </submittedName>
</protein>
<evidence type="ECO:0000256" key="1">
    <source>
        <dbReference type="ARBA" id="ARBA00004651"/>
    </source>
</evidence>
<organism evidence="10 11">
    <name type="scientific">Pseudonocardia sediminis</name>
    <dbReference type="NCBI Taxonomy" id="1397368"/>
    <lineage>
        <taxon>Bacteria</taxon>
        <taxon>Bacillati</taxon>
        <taxon>Actinomycetota</taxon>
        <taxon>Actinomycetes</taxon>
        <taxon>Pseudonocardiales</taxon>
        <taxon>Pseudonocardiaceae</taxon>
        <taxon>Pseudonocardia</taxon>
    </lineage>
</organism>
<keyword evidence="3 8" id="KW-0813">Transport</keyword>
<dbReference type="Pfam" id="PF00528">
    <property type="entry name" value="BPD_transp_1"/>
    <property type="match status" value="1"/>
</dbReference>
<dbReference type="PANTHER" id="PTHR42929">
    <property type="entry name" value="INNER MEMBRANE ABC TRANSPORTER PERMEASE PROTEIN YDCU-RELATED-RELATED"/>
    <property type="match status" value="1"/>
</dbReference>
<evidence type="ECO:0000256" key="4">
    <source>
        <dbReference type="ARBA" id="ARBA00022475"/>
    </source>
</evidence>